<comment type="similarity">
    <text evidence="1 6">Belongs to the glycosyl hydrolase 27 family.</text>
</comment>
<dbReference type="SUPFAM" id="SSF51445">
    <property type="entry name" value="(Trans)glycosidases"/>
    <property type="match status" value="1"/>
</dbReference>
<dbReference type="GO" id="GO:0004557">
    <property type="term" value="F:alpha-galactosidase activity"/>
    <property type="evidence" value="ECO:0007669"/>
    <property type="project" value="UniProtKB-EC"/>
</dbReference>
<feature type="domain" description="Alpha galactosidase C-terminal" evidence="8">
    <location>
        <begin position="666"/>
        <end position="739"/>
    </location>
</feature>
<dbReference type="CDD" id="cd14792">
    <property type="entry name" value="GH27"/>
    <property type="match status" value="1"/>
</dbReference>
<evidence type="ECO:0000313" key="9">
    <source>
        <dbReference type="EMBL" id="WEK33941.1"/>
    </source>
</evidence>
<keyword evidence="4 6" id="KW-1015">Disulfide bond</keyword>
<dbReference type="InterPro" id="IPR013780">
    <property type="entry name" value="Glyco_hydro_b"/>
</dbReference>
<dbReference type="EC" id="3.2.1.22" evidence="6"/>
<dbReference type="SUPFAM" id="SSF49313">
    <property type="entry name" value="Cadherin-like"/>
    <property type="match status" value="1"/>
</dbReference>
<dbReference type="Proteomes" id="UP001220610">
    <property type="component" value="Chromosome"/>
</dbReference>
<dbReference type="FunFam" id="2.60.40.1180:FF:000008">
    <property type="entry name" value="Alpha-galactosidase"/>
    <property type="match status" value="1"/>
</dbReference>
<dbReference type="InterPro" id="IPR008979">
    <property type="entry name" value="Galactose-bd-like_sf"/>
</dbReference>
<dbReference type="InterPro" id="IPR013785">
    <property type="entry name" value="Aldolase_TIM"/>
</dbReference>
<dbReference type="SUPFAM" id="SSF49785">
    <property type="entry name" value="Galactose-binding domain-like"/>
    <property type="match status" value="1"/>
</dbReference>
<evidence type="ECO:0000256" key="3">
    <source>
        <dbReference type="ARBA" id="ARBA00022801"/>
    </source>
</evidence>
<dbReference type="Gene3D" id="2.60.40.10">
    <property type="entry name" value="Immunoglobulins"/>
    <property type="match status" value="1"/>
</dbReference>
<dbReference type="AlphaFoldDB" id="A0AAJ5WL72"/>
<keyword evidence="3 6" id="KW-0378">Hydrolase</keyword>
<organism evidence="9 10">
    <name type="scientific">Candidatus Pseudobacter hemicellulosilyticus</name>
    <dbReference type="NCBI Taxonomy" id="3121375"/>
    <lineage>
        <taxon>Bacteria</taxon>
        <taxon>Pseudomonadati</taxon>
        <taxon>Bacteroidota</taxon>
        <taxon>Chitinophagia</taxon>
        <taxon>Chitinophagales</taxon>
        <taxon>Chitinophagaceae</taxon>
        <taxon>Pseudobacter</taxon>
    </lineage>
</organism>
<dbReference type="GO" id="GO:0016020">
    <property type="term" value="C:membrane"/>
    <property type="evidence" value="ECO:0007669"/>
    <property type="project" value="InterPro"/>
</dbReference>
<proteinExistence type="inferred from homology"/>
<feature type="chain" id="PRO_5042601509" description="Alpha-galactosidase" evidence="7">
    <location>
        <begin position="21"/>
        <end position="740"/>
    </location>
</feature>
<comment type="catalytic activity">
    <reaction evidence="6">
        <text>Hydrolysis of terminal, non-reducing alpha-D-galactose residues in alpha-D-galactosides, including galactose oligosaccharides, galactomannans and galactolipids.</text>
        <dbReference type="EC" id="3.2.1.22"/>
    </reaction>
</comment>
<evidence type="ECO:0000256" key="7">
    <source>
        <dbReference type="SAM" id="SignalP"/>
    </source>
</evidence>
<accession>A0AAJ5WL72</accession>
<dbReference type="PANTHER" id="PTHR11452">
    <property type="entry name" value="ALPHA-GALACTOSIDASE/ALPHA-N-ACETYLGALACTOSAMINIDASE"/>
    <property type="match status" value="1"/>
</dbReference>
<dbReference type="InterPro" id="IPR015919">
    <property type="entry name" value="Cadherin-like_sf"/>
</dbReference>
<dbReference type="InterPro" id="IPR013783">
    <property type="entry name" value="Ig-like_fold"/>
</dbReference>
<dbReference type="Pfam" id="PF17801">
    <property type="entry name" value="Melibiase_C"/>
    <property type="match status" value="1"/>
</dbReference>
<reference evidence="9" key="1">
    <citation type="submission" date="2023-03" db="EMBL/GenBank/DDBJ databases">
        <title>Andean soil-derived lignocellulolytic bacterial consortium as a source of novel taxa and putative plastic-active enzymes.</title>
        <authorList>
            <person name="Diaz-Garcia L."/>
            <person name="Chuvochina M."/>
            <person name="Feuerriegel G."/>
            <person name="Bunk B."/>
            <person name="Sproer C."/>
            <person name="Streit W.R."/>
            <person name="Rodriguez L.M."/>
            <person name="Overmann J."/>
            <person name="Jimenez D.J."/>
        </authorList>
    </citation>
    <scope>NUCLEOTIDE SEQUENCE</scope>
    <source>
        <strain evidence="9">MAG 7</strain>
    </source>
</reference>
<evidence type="ECO:0000256" key="4">
    <source>
        <dbReference type="ARBA" id="ARBA00023157"/>
    </source>
</evidence>
<evidence type="ECO:0000313" key="10">
    <source>
        <dbReference type="Proteomes" id="UP001220610"/>
    </source>
</evidence>
<dbReference type="InterPro" id="IPR041233">
    <property type="entry name" value="Melibiase_C"/>
</dbReference>
<evidence type="ECO:0000256" key="2">
    <source>
        <dbReference type="ARBA" id="ARBA00022729"/>
    </source>
</evidence>
<dbReference type="Gene3D" id="3.20.20.70">
    <property type="entry name" value="Aldolase class I"/>
    <property type="match status" value="1"/>
</dbReference>
<evidence type="ECO:0000256" key="1">
    <source>
        <dbReference type="ARBA" id="ARBA00009743"/>
    </source>
</evidence>
<keyword evidence="2 7" id="KW-0732">Signal</keyword>
<dbReference type="EMBL" id="CP119311">
    <property type="protein sequence ID" value="WEK33941.1"/>
    <property type="molecule type" value="Genomic_DNA"/>
</dbReference>
<name>A0AAJ5WL72_9BACT</name>
<dbReference type="GO" id="GO:0005975">
    <property type="term" value="P:carbohydrate metabolic process"/>
    <property type="evidence" value="ECO:0007669"/>
    <property type="project" value="InterPro"/>
</dbReference>
<evidence type="ECO:0000256" key="6">
    <source>
        <dbReference type="RuleBase" id="RU361168"/>
    </source>
</evidence>
<dbReference type="PANTHER" id="PTHR11452:SF75">
    <property type="entry name" value="ALPHA-GALACTOSIDASE MEL1"/>
    <property type="match status" value="1"/>
</dbReference>
<feature type="signal peptide" evidence="7">
    <location>
        <begin position="1"/>
        <end position="20"/>
    </location>
</feature>
<protein>
    <recommendedName>
        <fullName evidence="6">Alpha-galactosidase</fullName>
        <ecNumber evidence="6">3.2.1.22</ecNumber>
    </recommendedName>
    <alternativeName>
        <fullName evidence="6">Melibiase</fullName>
    </alternativeName>
</protein>
<dbReference type="SUPFAM" id="SSF51011">
    <property type="entry name" value="Glycosyl hydrolase domain"/>
    <property type="match status" value="1"/>
</dbReference>
<dbReference type="InterPro" id="IPR017853">
    <property type="entry name" value="GH"/>
</dbReference>
<keyword evidence="5 6" id="KW-0326">Glycosidase</keyword>
<evidence type="ECO:0000259" key="8">
    <source>
        <dbReference type="Pfam" id="PF17801"/>
    </source>
</evidence>
<evidence type="ECO:0000256" key="5">
    <source>
        <dbReference type="ARBA" id="ARBA00023295"/>
    </source>
</evidence>
<dbReference type="Pfam" id="PF05345">
    <property type="entry name" value="He_PIG"/>
    <property type="match status" value="1"/>
</dbReference>
<dbReference type="Gene3D" id="2.60.120.260">
    <property type="entry name" value="Galactose-binding domain-like"/>
    <property type="match status" value="1"/>
</dbReference>
<dbReference type="PRINTS" id="PR00740">
    <property type="entry name" value="GLHYDRLASE27"/>
</dbReference>
<dbReference type="GO" id="GO:0005509">
    <property type="term" value="F:calcium ion binding"/>
    <property type="evidence" value="ECO:0007669"/>
    <property type="project" value="InterPro"/>
</dbReference>
<dbReference type="Pfam" id="PF16499">
    <property type="entry name" value="Melibiase_2"/>
    <property type="match status" value="1"/>
</dbReference>
<gene>
    <name evidence="9" type="ORF">P0Y53_15740</name>
</gene>
<dbReference type="InterPro" id="IPR002241">
    <property type="entry name" value="Glyco_hydro_27"/>
</dbReference>
<sequence length="740" mass="82979">MKERTLLFFALVLVTANVFAQNPIVFKNAKMKTGDNPEWKDRHFNDKDWTSILLGRDWDSQGFAQYNGFGFYRMHFSLPSAMLQQSYWKDSLLFYMGKIDDADEVYLNGKLIGKTGSFPADQGGYATAYSVERIYKVAANDPALLWDADNVIAVKVYDGDGNGGMYEGSPYIRMKDLTDVLAIATDFKKNKGANTCTITIANSHNAALTGSLEMAIVDKESDKVTQTFRQNVKLATAKPFYKELPYSTGVRNSVKIVFTEARTGVTISNEIVLPYILTPKASDLPQINGAKVFGVRPGSPVLFKIPASGQKPIRYSVENLPAGLQVDAGTGVITGVLHTPGEYTMTFIAENAKGKGSRTFTLKVGNLLALTPPMGWNSWNCWGLSVSDEKVRSSAQALIDKGLMDYGWMYINVDDAWENSQREADGSLRANSKFPDMKGLGDWLHSHGLKFGIYSSPGPLTCGKYLGSYQHEKQDADLYASWGVDYLKYDWCDYFEVYYKEGDQSLSAHMKPYQVMEKALVQQKRDIVYSLCQYGMRDVWQWGAAVNGSLWRTTGDIVDTWASLKEIGFDRQAELYPFAKPGRWNDPDMLIVGKVGWSNSLRQTRLTYDEQYTHISLWSLLSAPLLIGCDMSQLDDYTLNLLTNAEVIAVNQDPLGRQARRVVDKDDQQVWVKQLEDGSYAVGIFNLSKEDRTQTIEWAALELPGKVSLRDLWRQKDLGISDGRYEVKVPSHGVVLLKVK</sequence>
<dbReference type="Gene3D" id="2.60.40.1180">
    <property type="entry name" value="Golgi alpha-mannosidase II"/>
    <property type="match status" value="1"/>
</dbReference>